<evidence type="ECO:0000256" key="1">
    <source>
        <dbReference type="ARBA" id="ARBA00007274"/>
    </source>
</evidence>
<comment type="similarity">
    <text evidence="1">Belongs to the transferase hexapeptide repeat family.</text>
</comment>
<dbReference type="AlphaFoldDB" id="A0A1G6IKR4"/>
<proteinExistence type="inferred from homology"/>
<evidence type="ECO:0000313" key="4">
    <source>
        <dbReference type="Proteomes" id="UP000198666"/>
    </source>
</evidence>
<dbReference type="STRING" id="361279.SAMN05421663_101315"/>
<sequence>MKRKREIFVKYKRIIDMILAFSRILPKSFYLRVLKVIRGHDNYLAVFIRYICLKNCAKKCGENVAIFSNVYLLNVGELTIGDNVSIHPLSYIDASGSIFIGSNVSIAHNTTILSEEHKYTNLNINIKDQGYIYKKTSIEDNVWIGAGARILAGCTVKTGSIIAAGAVVKKEVRSNAIVGGVPAKVLKERNS</sequence>
<dbReference type="Pfam" id="PF00132">
    <property type="entry name" value="Hexapep"/>
    <property type="match status" value="1"/>
</dbReference>
<dbReference type="GO" id="GO:0008374">
    <property type="term" value="F:O-acyltransferase activity"/>
    <property type="evidence" value="ECO:0007669"/>
    <property type="project" value="TreeGrafter"/>
</dbReference>
<dbReference type="CDD" id="cd04647">
    <property type="entry name" value="LbH_MAT_like"/>
    <property type="match status" value="1"/>
</dbReference>
<dbReference type="SUPFAM" id="SSF51161">
    <property type="entry name" value="Trimeric LpxA-like enzymes"/>
    <property type="match status" value="1"/>
</dbReference>
<dbReference type="Proteomes" id="UP000198666">
    <property type="component" value="Unassembled WGS sequence"/>
</dbReference>
<dbReference type="InterPro" id="IPR011004">
    <property type="entry name" value="Trimer_LpxA-like_sf"/>
</dbReference>
<evidence type="ECO:0000256" key="2">
    <source>
        <dbReference type="ARBA" id="ARBA00022679"/>
    </source>
</evidence>
<name>A0A1G6IKR4_9BACI</name>
<organism evidence="3 4">
    <name type="scientific">Terribacillus halophilus</name>
    <dbReference type="NCBI Taxonomy" id="361279"/>
    <lineage>
        <taxon>Bacteria</taxon>
        <taxon>Bacillati</taxon>
        <taxon>Bacillota</taxon>
        <taxon>Bacilli</taxon>
        <taxon>Bacillales</taxon>
        <taxon>Bacillaceae</taxon>
        <taxon>Terribacillus</taxon>
    </lineage>
</organism>
<evidence type="ECO:0000313" key="3">
    <source>
        <dbReference type="EMBL" id="SDC07078.1"/>
    </source>
</evidence>
<dbReference type="PANTHER" id="PTHR23416:SF23">
    <property type="entry name" value="ACETYLTRANSFERASE C18B11.09C-RELATED"/>
    <property type="match status" value="1"/>
</dbReference>
<protein>
    <submittedName>
        <fullName evidence="3">Acetyltransferase (Isoleucine patch superfamily)</fullName>
    </submittedName>
</protein>
<dbReference type="Gene3D" id="2.160.10.10">
    <property type="entry name" value="Hexapeptide repeat proteins"/>
    <property type="match status" value="1"/>
</dbReference>
<dbReference type="PANTHER" id="PTHR23416">
    <property type="entry name" value="SIALIC ACID SYNTHASE-RELATED"/>
    <property type="match status" value="1"/>
</dbReference>
<dbReference type="EMBL" id="FMZB01000001">
    <property type="protein sequence ID" value="SDC07078.1"/>
    <property type="molecule type" value="Genomic_DNA"/>
</dbReference>
<dbReference type="OrthoDB" id="9801697at2"/>
<keyword evidence="2 3" id="KW-0808">Transferase</keyword>
<keyword evidence="4" id="KW-1185">Reference proteome</keyword>
<dbReference type="RefSeq" id="WP_093725309.1">
    <property type="nucleotide sequence ID" value="NZ_FMZB01000001.1"/>
</dbReference>
<dbReference type="InterPro" id="IPR001451">
    <property type="entry name" value="Hexapep"/>
</dbReference>
<gene>
    <name evidence="3" type="ORF">SAMN05421663_101315</name>
</gene>
<accession>A0A1G6IKR4</accession>
<reference evidence="4" key="1">
    <citation type="submission" date="2016-10" db="EMBL/GenBank/DDBJ databases">
        <authorList>
            <person name="Varghese N."/>
            <person name="Submissions S."/>
        </authorList>
    </citation>
    <scope>NUCLEOTIDE SEQUENCE [LARGE SCALE GENOMIC DNA]</scope>
    <source>
        <strain evidence="4">DSM 21620</strain>
    </source>
</reference>
<dbReference type="InterPro" id="IPR051159">
    <property type="entry name" value="Hexapeptide_acetyltransf"/>
</dbReference>
<dbReference type="GO" id="GO:0005829">
    <property type="term" value="C:cytosol"/>
    <property type="evidence" value="ECO:0007669"/>
    <property type="project" value="TreeGrafter"/>
</dbReference>